<dbReference type="GO" id="GO:0052324">
    <property type="term" value="P:plant-type cell wall cellulose biosynthetic process"/>
    <property type="evidence" value="ECO:0007669"/>
    <property type="project" value="TreeGrafter"/>
</dbReference>
<evidence type="ECO:0000313" key="6">
    <source>
        <dbReference type="EMBL" id="KAF2561509.1"/>
    </source>
</evidence>
<dbReference type="Gene3D" id="1.20.140.40">
    <property type="entry name" value="Invertase/pectin methylesterase inhibitor family protein"/>
    <property type="match status" value="1"/>
</dbReference>
<protein>
    <recommendedName>
        <fullName evidence="5">Pectinesterase inhibitor domain-containing protein</fullName>
    </recommendedName>
</protein>
<evidence type="ECO:0000256" key="2">
    <source>
        <dbReference type="ARBA" id="ARBA00022729"/>
    </source>
</evidence>
<organism evidence="6">
    <name type="scientific">Brassica cretica</name>
    <name type="common">Mustard</name>
    <dbReference type="NCBI Taxonomy" id="69181"/>
    <lineage>
        <taxon>Eukaryota</taxon>
        <taxon>Viridiplantae</taxon>
        <taxon>Streptophyta</taxon>
        <taxon>Embryophyta</taxon>
        <taxon>Tracheophyta</taxon>
        <taxon>Spermatophyta</taxon>
        <taxon>Magnoliopsida</taxon>
        <taxon>eudicotyledons</taxon>
        <taxon>Gunneridae</taxon>
        <taxon>Pentapetalae</taxon>
        <taxon>rosids</taxon>
        <taxon>malvids</taxon>
        <taxon>Brassicales</taxon>
        <taxon>Brassicaceae</taxon>
        <taxon>Brassiceae</taxon>
        <taxon>Brassica</taxon>
    </lineage>
</organism>
<dbReference type="GO" id="GO:0010215">
    <property type="term" value="P:cellulose microfibril organization"/>
    <property type="evidence" value="ECO:0007669"/>
    <property type="project" value="InterPro"/>
</dbReference>
<evidence type="ECO:0000256" key="3">
    <source>
        <dbReference type="ARBA" id="ARBA00023180"/>
    </source>
</evidence>
<name>A0A8S9HTZ7_BRACR</name>
<dbReference type="Pfam" id="PF04043">
    <property type="entry name" value="PMEI"/>
    <property type="match status" value="1"/>
</dbReference>
<feature type="domain" description="Pectinesterase inhibitor" evidence="5">
    <location>
        <begin position="21"/>
        <end position="178"/>
    </location>
</feature>
<dbReference type="GO" id="GO:0005886">
    <property type="term" value="C:plasma membrane"/>
    <property type="evidence" value="ECO:0007669"/>
    <property type="project" value="TreeGrafter"/>
</dbReference>
<evidence type="ECO:0000256" key="1">
    <source>
        <dbReference type="ARBA" id="ARBA00005507"/>
    </source>
</evidence>
<dbReference type="InterPro" id="IPR006501">
    <property type="entry name" value="Pectinesterase_inhib_dom"/>
</dbReference>
<sequence length="327" mass="37093">MLLTYLVVFVLLFSGFTANKEADSLIQKNCKSLSDIPSPMDSEEFLKICIRSLKENPETKKVRNKIDLIVVATNNAISNITNMKRIVEKFIKEKRYKSRLIKKKLEVCLNHYQDGYEWLTSGLNYLKEQDRDMASPDLGMANREVVDCGERFKKGEINPFKKENDEVLYVMTFIPWLTTGSDVCEPSKSREDSADEECKRTFDSVDPERVKRLLPGRIEQSFLVFLGLTHLETTILSTSKGNVPHCCKKTPSVVDLLPGGVPYNQQFSNCCKRQVVRAWGQDPSSAVSQFQNFKLLGPGLAYTCGPAKIVPSTVFLMTDKEENTSFE</sequence>
<dbReference type="Pfam" id="PF04833">
    <property type="entry name" value="COBRA"/>
    <property type="match status" value="1"/>
</dbReference>
<comment type="similarity">
    <text evidence="1">Belongs to the COBRA family.</text>
</comment>
<dbReference type="InterPro" id="IPR035513">
    <property type="entry name" value="Invertase/methylesterase_inhib"/>
</dbReference>
<dbReference type="GO" id="GO:0004857">
    <property type="term" value="F:enzyme inhibitor activity"/>
    <property type="evidence" value="ECO:0007669"/>
    <property type="project" value="InterPro"/>
</dbReference>
<dbReference type="SMART" id="SM00856">
    <property type="entry name" value="PMEI"/>
    <property type="match status" value="1"/>
</dbReference>
<dbReference type="CDD" id="cd15795">
    <property type="entry name" value="PMEI-Pla_a_1_like"/>
    <property type="match status" value="1"/>
</dbReference>
<keyword evidence="3" id="KW-0325">Glycoprotein</keyword>
<evidence type="ECO:0000256" key="4">
    <source>
        <dbReference type="SAM" id="SignalP"/>
    </source>
</evidence>
<reference evidence="6" key="1">
    <citation type="submission" date="2019-12" db="EMBL/GenBank/DDBJ databases">
        <title>Genome sequencing and annotation of Brassica cretica.</title>
        <authorList>
            <person name="Studholme D.J."/>
            <person name="Sarris P.F."/>
        </authorList>
    </citation>
    <scope>NUCLEOTIDE SEQUENCE</scope>
    <source>
        <strain evidence="6">PFS-102/07</strain>
        <tissue evidence="6">Leaf</tissue>
    </source>
</reference>
<feature type="signal peptide" evidence="4">
    <location>
        <begin position="1"/>
        <end position="18"/>
    </location>
</feature>
<keyword evidence="2 4" id="KW-0732">Signal</keyword>
<dbReference type="InterPro" id="IPR034088">
    <property type="entry name" value="Pla_a_1-like"/>
</dbReference>
<evidence type="ECO:0000259" key="5">
    <source>
        <dbReference type="SMART" id="SM00856"/>
    </source>
</evidence>
<feature type="chain" id="PRO_5035716762" description="Pectinesterase inhibitor domain-containing protein" evidence="4">
    <location>
        <begin position="19"/>
        <end position="327"/>
    </location>
</feature>
<gene>
    <name evidence="6" type="ORF">F2Q70_00018008</name>
</gene>
<dbReference type="NCBIfam" id="TIGR01614">
    <property type="entry name" value="PME_inhib"/>
    <property type="match status" value="1"/>
</dbReference>
<dbReference type="SUPFAM" id="SSF101148">
    <property type="entry name" value="Plant invertase/pectin methylesterase inhibitor"/>
    <property type="match status" value="1"/>
</dbReference>
<proteinExistence type="inferred from homology"/>
<dbReference type="InterPro" id="IPR006918">
    <property type="entry name" value="COBRA_pln"/>
</dbReference>
<dbReference type="PANTHER" id="PTHR31673">
    <property type="entry name" value="PROTEIN COBRA"/>
    <property type="match status" value="1"/>
</dbReference>
<dbReference type="PANTHER" id="PTHR31673:SF23">
    <property type="entry name" value="COBRA-LIKE PROTEIN 4"/>
    <property type="match status" value="1"/>
</dbReference>
<comment type="caution">
    <text evidence="6">The sequence shown here is derived from an EMBL/GenBank/DDBJ whole genome shotgun (WGS) entry which is preliminary data.</text>
</comment>
<dbReference type="EMBL" id="QGKY02001250">
    <property type="protein sequence ID" value="KAF2561509.1"/>
    <property type="molecule type" value="Genomic_DNA"/>
</dbReference>
<accession>A0A8S9HTZ7</accession>
<dbReference type="AlphaFoldDB" id="A0A8S9HTZ7"/>